<proteinExistence type="predicted"/>
<dbReference type="EMBL" id="MDBS01000028">
    <property type="protein sequence ID" value="PMP29202.1"/>
    <property type="molecule type" value="Genomic_DNA"/>
</dbReference>
<reference evidence="7" key="1">
    <citation type="submission" date="2016-07" db="EMBL/GenBank/DDBJ databases">
        <authorList>
            <person name="Kauffman K."/>
            <person name="Arevalo P."/>
            <person name="Polz M.F."/>
        </authorList>
    </citation>
    <scope>NUCLEOTIDE SEQUENCE</scope>
    <source>
        <strain evidence="7">10N.222.46.E12</strain>
    </source>
</reference>
<dbReference type="Gene3D" id="3.40.140.10">
    <property type="entry name" value="Cytidine Deaminase, domain 2"/>
    <property type="match status" value="1"/>
</dbReference>
<dbReference type="PANTHER" id="PTHR30471">
    <property type="entry name" value="DNA REPAIR PROTEIN RADC"/>
    <property type="match status" value="1"/>
</dbReference>
<comment type="caution">
    <text evidence="7">The sequence shown here is derived from an EMBL/GenBank/DDBJ whole genome shotgun (WGS) entry which is preliminary data.</text>
</comment>
<evidence type="ECO:0000256" key="1">
    <source>
        <dbReference type="ARBA" id="ARBA00022670"/>
    </source>
</evidence>
<gene>
    <name evidence="7" type="ORF">BCS90_17555</name>
</gene>
<keyword evidence="5" id="KW-0482">Metalloprotease</keyword>
<dbReference type="InterPro" id="IPR025657">
    <property type="entry name" value="RadC_JAB"/>
</dbReference>
<keyword evidence="4" id="KW-0862">Zinc</keyword>
<protein>
    <recommendedName>
        <fullName evidence="6">MPN domain-containing protein</fullName>
    </recommendedName>
</protein>
<keyword evidence="2" id="KW-0479">Metal-binding</keyword>
<keyword evidence="3" id="KW-0378">Hydrolase</keyword>
<evidence type="ECO:0000256" key="4">
    <source>
        <dbReference type="ARBA" id="ARBA00022833"/>
    </source>
</evidence>
<evidence type="ECO:0000256" key="3">
    <source>
        <dbReference type="ARBA" id="ARBA00022801"/>
    </source>
</evidence>
<dbReference type="GO" id="GO:0046872">
    <property type="term" value="F:metal ion binding"/>
    <property type="evidence" value="ECO:0007669"/>
    <property type="project" value="UniProtKB-KW"/>
</dbReference>
<dbReference type="Pfam" id="PF04002">
    <property type="entry name" value="RadC"/>
    <property type="match status" value="1"/>
</dbReference>
<dbReference type="RefSeq" id="WP_154723706.1">
    <property type="nucleotide sequence ID" value="NZ_CP170596.1"/>
</dbReference>
<keyword evidence="1" id="KW-0645">Protease</keyword>
<dbReference type="InterPro" id="IPR037518">
    <property type="entry name" value="MPN"/>
</dbReference>
<evidence type="ECO:0000256" key="5">
    <source>
        <dbReference type="ARBA" id="ARBA00023049"/>
    </source>
</evidence>
<dbReference type="GO" id="GO:0008237">
    <property type="term" value="F:metallopeptidase activity"/>
    <property type="evidence" value="ECO:0007669"/>
    <property type="project" value="UniProtKB-KW"/>
</dbReference>
<name>A0A7Z1MIX6_9VIBR</name>
<dbReference type="PROSITE" id="PS50249">
    <property type="entry name" value="MPN"/>
    <property type="match status" value="1"/>
</dbReference>
<accession>A0A7Z1MIX6</accession>
<reference evidence="7" key="2">
    <citation type="journal article" date="2018" name="Nature">
        <title>A major lineage of non-tailed dsDNA viruses as unrecognized killers of marine bacteria.</title>
        <authorList>
            <person name="Kauffman K.M."/>
            <person name="Hussain F.A."/>
            <person name="Yang J."/>
            <person name="Arevalo P."/>
            <person name="Brown J.M."/>
            <person name="Chang W.K."/>
            <person name="VanInsberghe D."/>
            <person name="Elsherbini J."/>
            <person name="Sharma R.S."/>
            <person name="Cutler M.B."/>
            <person name="Kelly L."/>
            <person name="Polz M.F."/>
        </authorList>
    </citation>
    <scope>NUCLEOTIDE SEQUENCE</scope>
    <source>
        <strain evidence="7">10N.222.46.E12</strain>
    </source>
</reference>
<organism evidence="7">
    <name type="scientific">Vibrio cyclitrophicus</name>
    <dbReference type="NCBI Taxonomy" id="47951"/>
    <lineage>
        <taxon>Bacteria</taxon>
        <taxon>Pseudomonadati</taxon>
        <taxon>Pseudomonadota</taxon>
        <taxon>Gammaproteobacteria</taxon>
        <taxon>Vibrionales</taxon>
        <taxon>Vibrionaceae</taxon>
        <taxon>Vibrio</taxon>
    </lineage>
</organism>
<dbReference type="PANTHER" id="PTHR30471:SF3">
    <property type="entry name" value="UPF0758 PROTEIN YEES-RELATED"/>
    <property type="match status" value="1"/>
</dbReference>
<evidence type="ECO:0000259" key="6">
    <source>
        <dbReference type="PROSITE" id="PS50249"/>
    </source>
</evidence>
<dbReference type="InterPro" id="IPR020891">
    <property type="entry name" value="UPF0758_CS"/>
</dbReference>
<dbReference type="GO" id="GO:0006508">
    <property type="term" value="P:proteolysis"/>
    <property type="evidence" value="ECO:0007669"/>
    <property type="project" value="UniProtKB-KW"/>
</dbReference>
<dbReference type="SUPFAM" id="SSF102712">
    <property type="entry name" value="JAB1/MPN domain"/>
    <property type="match status" value="1"/>
</dbReference>
<dbReference type="AlphaFoldDB" id="A0A7Z1MIX6"/>
<sequence>MTASITYTNNALFTAEEQATLAHAADILKSKLIISEQPALTSPTLVKTFCQHSLATKEHEVFGVIFLDNQHRVRSTAELFAGTIDAASVYPREVVKKALAENAAAVILFHNHPSGMAEPSQADRRITRRLADALSLVDIKVLDHFVVSFENVVSFAERGWI</sequence>
<feature type="domain" description="MPN" evidence="6">
    <location>
        <begin position="39"/>
        <end position="161"/>
    </location>
</feature>
<evidence type="ECO:0000256" key="2">
    <source>
        <dbReference type="ARBA" id="ARBA00022723"/>
    </source>
</evidence>
<dbReference type="InterPro" id="IPR001405">
    <property type="entry name" value="UPF0758"/>
</dbReference>
<dbReference type="PROSITE" id="PS01302">
    <property type="entry name" value="UPF0758"/>
    <property type="match status" value="1"/>
</dbReference>
<evidence type="ECO:0000313" key="7">
    <source>
        <dbReference type="EMBL" id="PMP29202.1"/>
    </source>
</evidence>
<dbReference type="NCBIfam" id="TIGR00608">
    <property type="entry name" value="radc"/>
    <property type="match status" value="1"/>
</dbReference>
<dbReference type="CDD" id="cd08071">
    <property type="entry name" value="MPN_DUF2466"/>
    <property type="match status" value="1"/>
</dbReference>